<dbReference type="CDD" id="cd20379">
    <property type="entry name" value="Tudor_dTUD-like"/>
    <property type="match status" value="1"/>
</dbReference>
<dbReference type="WBParaSite" id="sdigi.contig211.g6178.t1">
    <property type="protein sequence ID" value="sdigi.contig211.g6178.t1"/>
    <property type="gene ID" value="sdigi.contig211.g6178"/>
</dbReference>
<feature type="domain" description="Tudor" evidence="1">
    <location>
        <begin position="144"/>
        <end position="217"/>
    </location>
</feature>
<evidence type="ECO:0000259" key="1">
    <source>
        <dbReference type="Pfam" id="PF00567"/>
    </source>
</evidence>
<dbReference type="Proteomes" id="UP000887581">
    <property type="component" value="Unplaced"/>
</dbReference>
<organism evidence="2 3">
    <name type="scientific">Setaria digitata</name>
    <dbReference type="NCBI Taxonomy" id="48799"/>
    <lineage>
        <taxon>Eukaryota</taxon>
        <taxon>Metazoa</taxon>
        <taxon>Ecdysozoa</taxon>
        <taxon>Nematoda</taxon>
        <taxon>Chromadorea</taxon>
        <taxon>Rhabditida</taxon>
        <taxon>Spirurina</taxon>
        <taxon>Spiruromorpha</taxon>
        <taxon>Filarioidea</taxon>
        <taxon>Setariidae</taxon>
        <taxon>Setaria</taxon>
    </lineage>
</organism>
<dbReference type="InterPro" id="IPR002999">
    <property type="entry name" value="Tudor"/>
</dbReference>
<dbReference type="InterPro" id="IPR035437">
    <property type="entry name" value="SNase_OB-fold_sf"/>
</dbReference>
<proteinExistence type="predicted"/>
<keyword evidence="2" id="KW-1185">Reference proteome</keyword>
<dbReference type="Pfam" id="PF00567">
    <property type="entry name" value="TUDOR"/>
    <property type="match status" value="2"/>
</dbReference>
<evidence type="ECO:0000313" key="3">
    <source>
        <dbReference type="WBParaSite" id="sdigi.contig211.g6178.t1"/>
    </source>
</evidence>
<accession>A0A915PPD1</accession>
<dbReference type="SUPFAM" id="SSF63748">
    <property type="entry name" value="Tudor/PWWP/MBT"/>
    <property type="match status" value="1"/>
</dbReference>
<reference evidence="3" key="1">
    <citation type="submission" date="2022-11" db="UniProtKB">
        <authorList>
            <consortium name="WormBaseParasite"/>
        </authorList>
    </citation>
    <scope>IDENTIFICATION</scope>
</reference>
<evidence type="ECO:0000313" key="2">
    <source>
        <dbReference type="Proteomes" id="UP000887581"/>
    </source>
</evidence>
<dbReference type="Gene3D" id="2.30.30.140">
    <property type="match status" value="2"/>
</dbReference>
<feature type="domain" description="Tudor" evidence="1">
    <location>
        <begin position="347"/>
        <end position="468"/>
    </location>
</feature>
<dbReference type="Gene3D" id="2.40.50.90">
    <property type="match status" value="2"/>
</dbReference>
<dbReference type="AlphaFoldDB" id="A0A915PPD1"/>
<name>A0A915PPD1_9BILA</name>
<protein>
    <submittedName>
        <fullName evidence="3">Tudor domain-containing protein</fullName>
    </submittedName>
</protein>
<sequence>MPRTIFDKADNTDLDISDEMEEVRELLYELIKSNFSSGVMVEHLAKIYKESYETRGLGPLLPVNWLDHIKVAEEFEVVNRGPIAMVYTRQRDAPPLFIEPVSNSLNITKGLSSPRSKETARIRLTDRELAQQMKSILSFEPIICPSTVSVIVMKCDDDSMDIYVQLAGTRNNFELLRSAMDSHYEEQSSGEPVAEPEVGGVYAVREADGHWYRALLKVPEYFTLLDNGRVMHANGAIIRRLRAEYALPRIYPIYAFIVTLDKKCDNAPSLCILRTACHTQLPLPLRFITGYIENGLTKYSVQSSIVWIKERKEREQNVIKVIPVSPQYSLSAGGVELIAMELSDMPKKRFAAHVLAVFDADNISIRQCSFDPIPDYITSAVKRDSLAQPSPPPFNELIPGRFYAAKFLPNANWERVQLIGPSAVDADCFRVYAVDIGLFGIVRKSNIRHLKIPNGLRKILMAKCKIAGVRPKNGGGIWSREGQAVVCNVLTGAEHVEVEPVSEWELFGNPGCTVVPFATVHIFADGNNVGQMIIEQGYALRSE</sequence>
<dbReference type="GO" id="GO:0005737">
    <property type="term" value="C:cytoplasm"/>
    <property type="evidence" value="ECO:0007669"/>
    <property type="project" value="UniProtKB-ARBA"/>
</dbReference>